<dbReference type="Proteomes" id="UP000218785">
    <property type="component" value="Chromosome"/>
</dbReference>
<dbReference type="AlphaFoldDB" id="A0A1Z4N2H0"/>
<dbReference type="EMBL" id="AP018248">
    <property type="protein sequence ID" value="BAY99890.1"/>
    <property type="molecule type" value="Genomic_DNA"/>
</dbReference>
<proteinExistence type="predicted"/>
<organism evidence="1 2">
    <name type="scientific">Tolypothrix tenuis PCC 7101</name>
    <dbReference type="NCBI Taxonomy" id="231146"/>
    <lineage>
        <taxon>Bacteria</taxon>
        <taxon>Bacillati</taxon>
        <taxon>Cyanobacteriota</taxon>
        <taxon>Cyanophyceae</taxon>
        <taxon>Nostocales</taxon>
        <taxon>Tolypothrichaceae</taxon>
        <taxon>Tolypothrix</taxon>
    </lineage>
</organism>
<gene>
    <name evidence="1" type="ORF">NIES37_38730</name>
</gene>
<name>A0A1Z4N2H0_9CYAN</name>
<reference evidence="1 2" key="1">
    <citation type="submission" date="2017-06" db="EMBL/GenBank/DDBJ databases">
        <title>Genome sequencing of cyanobaciteial culture collection at National Institute for Environmental Studies (NIES).</title>
        <authorList>
            <person name="Hirose Y."/>
            <person name="Shimura Y."/>
            <person name="Fujisawa T."/>
            <person name="Nakamura Y."/>
            <person name="Kawachi M."/>
        </authorList>
    </citation>
    <scope>NUCLEOTIDE SEQUENCE [LARGE SCALE GENOMIC DNA]</scope>
    <source>
        <strain evidence="1 2">NIES-37</strain>
    </source>
</reference>
<evidence type="ECO:0000313" key="2">
    <source>
        <dbReference type="Proteomes" id="UP000218785"/>
    </source>
</evidence>
<sequence>MQTAYFHRAYWCYENNLGIAKIHYPALGIFALVFENGIPKINVNFLDKKEFSYYWQQYKKLGITLHLGMKIGIDTELIRVIQKDNLVTFPDINLEIKLEENCRYFRTLNGEWTEFQDDVFVEYQPCDSLINVS</sequence>
<dbReference type="RefSeq" id="WP_190445598.1">
    <property type="nucleotide sequence ID" value="NZ_CAWNJS010000001.1"/>
</dbReference>
<dbReference type="KEGG" id="ttq:NIES37_38730"/>
<evidence type="ECO:0000313" key="1">
    <source>
        <dbReference type="EMBL" id="BAY99890.1"/>
    </source>
</evidence>
<keyword evidence="2" id="KW-1185">Reference proteome</keyword>
<accession>A0A1Z4N2H0</accession>
<protein>
    <submittedName>
        <fullName evidence="1">Uncharacterized protein</fullName>
    </submittedName>
</protein>